<evidence type="ECO:0000256" key="16">
    <source>
        <dbReference type="PROSITE-ProRule" id="PRU01024"/>
    </source>
</evidence>
<proteinExistence type="inferred from homology"/>
<evidence type="ECO:0000256" key="2">
    <source>
        <dbReference type="ARBA" id="ARBA00022679"/>
    </source>
</evidence>
<comment type="catalytic activity">
    <reaction evidence="10">
        <text>serotonin + (5Z,8Z,11Z,14Z)-eicosatetraenoyl-CoA = N-[(5Z,8Z,11Z,14Z)-eicosatetraenoyl]-serotonin + CoA + H(+)</text>
        <dbReference type="Rhea" id="RHEA:51396"/>
        <dbReference type="ChEBI" id="CHEBI:15378"/>
        <dbReference type="ChEBI" id="CHEBI:57287"/>
        <dbReference type="ChEBI" id="CHEBI:57368"/>
        <dbReference type="ChEBI" id="CHEBI:132255"/>
        <dbReference type="ChEBI" id="CHEBI:350546"/>
    </reaction>
    <physiologicalReaction direction="left-to-right" evidence="10">
        <dbReference type="Rhea" id="RHEA:51397"/>
    </physiologicalReaction>
</comment>
<dbReference type="GO" id="GO:0032259">
    <property type="term" value="P:methylation"/>
    <property type="evidence" value="ECO:0007669"/>
    <property type="project" value="UniProtKB-KW"/>
</dbReference>
<dbReference type="GO" id="GO:0004059">
    <property type="term" value="F:aralkylamine N-acetyltransferase activity"/>
    <property type="evidence" value="ECO:0007669"/>
    <property type="project" value="UniProtKB-EC"/>
</dbReference>
<name>A0A482WXB1_LAOST</name>
<dbReference type="FunFam" id="3.40.630.30:FF:000046">
    <property type="entry name" value="Dopamine N-acetyltransferase"/>
    <property type="match status" value="1"/>
</dbReference>
<comment type="catalytic activity">
    <reaction evidence="9">
        <text>serotonin + octadecanoyl-CoA = N-octadecanoyl-serotonin + CoA + H(+)</text>
        <dbReference type="Rhea" id="RHEA:51400"/>
        <dbReference type="ChEBI" id="CHEBI:15378"/>
        <dbReference type="ChEBI" id="CHEBI:57287"/>
        <dbReference type="ChEBI" id="CHEBI:57394"/>
        <dbReference type="ChEBI" id="CHEBI:134065"/>
        <dbReference type="ChEBI" id="CHEBI:350546"/>
    </reaction>
    <physiologicalReaction direction="left-to-right" evidence="9">
        <dbReference type="Rhea" id="RHEA:51401"/>
    </physiologicalReaction>
</comment>
<dbReference type="InterPro" id="IPR045850">
    <property type="entry name" value="TRM2_met"/>
</dbReference>
<dbReference type="SUPFAM" id="SSF53335">
    <property type="entry name" value="S-adenosyl-L-methionine-dependent methyltransferases"/>
    <property type="match status" value="1"/>
</dbReference>
<evidence type="ECO:0008006" key="19">
    <source>
        <dbReference type="Google" id="ProtNLM"/>
    </source>
</evidence>
<dbReference type="STRING" id="195883.A0A482WXB1"/>
<keyword evidence="1 16" id="KW-0489">Methyltransferase</keyword>
<organism evidence="17 18">
    <name type="scientific">Laodelphax striatellus</name>
    <name type="common">Small brown planthopper</name>
    <name type="synonym">Delphax striatella</name>
    <dbReference type="NCBI Taxonomy" id="195883"/>
    <lineage>
        <taxon>Eukaryota</taxon>
        <taxon>Metazoa</taxon>
        <taxon>Ecdysozoa</taxon>
        <taxon>Arthropoda</taxon>
        <taxon>Hexapoda</taxon>
        <taxon>Insecta</taxon>
        <taxon>Pterygota</taxon>
        <taxon>Neoptera</taxon>
        <taxon>Paraneoptera</taxon>
        <taxon>Hemiptera</taxon>
        <taxon>Auchenorrhyncha</taxon>
        <taxon>Fulgoroidea</taxon>
        <taxon>Delphacidae</taxon>
        <taxon>Criomorphinae</taxon>
        <taxon>Laodelphax</taxon>
    </lineage>
</organism>
<dbReference type="Gene3D" id="3.40.630.30">
    <property type="match status" value="1"/>
</dbReference>
<dbReference type="Gene3D" id="3.40.50.150">
    <property type="entry name" value="Vaccinia Virus protein VP39"/>
    <property type="match status" value="2"/>
</dbReference>
<evidence type="ECO:0000256" key="7">
    <source>
        <dbReference type="ARBA" id="ARBA00047278"/>
    </source>
</evidence>
<dbReference type="SMR" id="A0A482WXB1"/>
<evidence type="ECO:0000256" key="13">
    <source>
        <dbReference type="ARBA" id="ARBA00052178"/>
    </source>
</evidence>
<dbReference type="PANTHER" id="PTHR45904">
    <property type="entry name" value="TRNA (URACIL-5-)-METHYLTRANSFERASE"/>
    <property type="match status" value="1"/>
</dbReference>
<dbReference type="InterPro" id="IPR010280">
    <property type="entry name" value="U5_MeTrfase_fam"/>
</dbReference>
<comment type="catalytic activity">
    <reaction evidence="11">
        <text>dopamine + acetyl-CoA = N-acetyldopamine + CoA + H(+)</text>
        <dbReference type="Rhea" id="RHEA:51388"/>
        <dbReference type="ChEBI" id="CHEBI:15378"/>
        <dbReference type="ChEBI" id="CHEBI:57287"/>
        <dbReference type="ChEBI" id="CHEBI:57288"/>
        <dbReference type="ChEBI" id="CHEBI:59905"/>
        <dbReference type="ChEBI" id="CHEBI:125678"/>
    </reaction>
    <physiologicalReaction direction="left-to-right" evidence="11">
        <dbReference type="Rhea" id="RHEA:51389"/>
    </physiologicalReaction>
</comment>
<evidence type="ECO:0000256" key="3">
    <source>
        <dbReference type="ARBA" id="ARBA00022691"/>
    </source>
</evidence>
<comment type="catalytic activity">
    <reaction evidence="7">
        <text>uridine(54) in tRNA + S-adenosyl-L-methionine = 5-methyluridine(54) in tRNA + S-adenosyl-L-homocysteine + H(+)</text>
        <dbReference type="Rhea" id="RHEA:42712"/>
        <dbReference type="Rhea" id="RHEA-COMP:10167"/>
        <dbReference type="Rhea" id="RHEA-COMP:10193"/>
        <dbReference type="ChEBI" id="CHEBI:15378"/>
        <dbReference type="ChEBI" id="CHEBI:57856"/>
        <dbReference type="ChEBI" id="CHEBI:59789"/>
        <dbReference type="ChEBI" id="CHEBI:65315"/>
        <dbReference type="ChEBI" id="CHEBI:74447"/>
        <dbReference type="EC" id="2.1.1.35"/>
    </reaction>
    <physiologicalReaction direction="left-to-right" evidence="7">
        <dbReference type="Rhea" id="RHEA:42713"/>
    </physiologicalReaction>
</comment>
<dbReference type="GO" id="GO:0003723">
    <property type="term" value="F:RNA binding"/>
    <property type="evidence" value="ECO:0007669"/>
    <property type="project" value="TreeGrafter"/>
</dbReference>
<comment type="catalytic activity">
    <reaction evidence="13">
        <text>serotonin + hexadecanoyl-CoA = N-hexadecanoyl-serotonin + CoA + H(+)</text>
        <dbReference type="Rhea" id="RHEA:51384"/>
        <dbReference type="ChEBI" id="CHEBI:15378"/>
        <dbReference type="ChEBI" id="CHEBI:57287"/>
        <dbReference type="ChEBI" id="CHEBI:57379"/>
        <dbReference type="ChEBI" id="CHEBI:134059"/>
        <dbReference type="ChEBI" id="CHEBI:350546"/>
    </reaction>
    <physiologicalReaction direction="left-to-right" evidence="13">
        <dbReference type="Rhea" id="RHEA:51385"/>
    </physiologicalReaction>
</comment>
<dbReference type="EMBL" id="QKKF02023479">
    <property type="protein sequence ID" value="RZF37700.1"/>
    <property type="molecule type" value="Genomic_DNA"/>
</dbReference>
<dbReference type="InParanoid" id="A0A482WXB1"/>
<dbReference type="PANTHER" id="PTHR45904:SF1">
    <property type="entry name" value="TRNA (URACIL-5-)-METHYLTRANSFERASE HOMOLOG B"/>
    <property type="match status" value="1"/>
</dbReference>
<dbReference type="AlphaFoldDB" id="A0A482WXB1"/>
<evidence type="ECO:0000256" key="8">
    <source>
        <dbReference type="ARBA" id="ARBA00050189"/>
    </source>
</evidence>
<evidence type="ECO:0000256" key="14">
    <source>
        <dbReference type="ARBA" id="ARBA00052335"/>
    </source>
</evidence>
<keyword evidence="4" id="KW-0012">Acyltransferase</keyword>
<keyword evidence="2 16" id="KW-0808">Transferase</keyword>
<evidence type="ECO:0000256" key="15">
    <source>
        <dbReference type="ARBA" id="ARBA00052491"/>
    </source>
</evidence>
<dbReference type="SUPFAM" id="SSF55729">
    <property type="entry name" value="Acyl-CoA N-acyltransferases (Nat)"/>
    <property type="match status" value="1"/>
</dbReference>
<feature type="binding site" evidence="16">
    <location>
        <position position="528"/>
    </location>
    <ligand>
        <name>S-adenosyl-L-methionine</name>
        <dbReference type="ChEBI" id="CHEBI:59789"/>
    </ligand>
</feature>
<protein>
    <recommendedName>
        <fullName evidence="19">N-acetyltransferase domain-containing protein</fullName>
    </recommendedName>
</protein>
<sequence>MGNVCYKVLYSCLVRGAGPAANETMRVVQTQGQKFQEKVIGQGQIESQGHRFVKIANNDGERVLQFLRRFFFMDEPLNIAVGLLDEPGSTCSELEQYCIDSIPDGVSFMAVNSSGEVIGVCLNGVDVRGKSNDEDSKNFECRNPRFGKILGLLQNVNKQSDVFGQFPEVDRMLEVRILSVDDAYRGQGIAKALIEKTRLEGEKMGIPLMRVDCTSHFSAKAVARLGFHCVYTLQYADYLDKEGQRVFHPPPPHTCCKTFKYYVRHFSLSSSINSEVVHLRKKFSKREGVQPTEIEIDVANQYEKLAETVTPLVNTPYDEQLKIKNNWSRYVLNQFVSSRKKELCTIEKTISSPVLEGYRNKSEFSIRNGADGNPKTVGTFIGSAGLGRSICVPPTHLINTPQIHKDICKSYEDYIRSSDLPACHDLHDGGFWRQILIRSNRKGECMLSIAVHPGDKTEAQIDEQMAAVKDYFAARRNELQLTSLYFQVCKHSRCTHDSAPYRLLDGEPHITETVGGKKFQISPDSFFQVNVEAAEKLYEAIFRVADVKSYSLLLDLCCGTGVISILGSSEVLRRVLKHLDASADIVAVLNPGRVGMPADVIHELRKCVQIRKLIYVSCMADSPSMTKNFNWLRNTKFSESPPFNVTRLVPVDLFPHTYHCEAILVFER</sequence>
<dbReference type="InterPro" id="IPR029063">
    <property type="entry name" value="SAM-dependent_MTases_sf"/>
</dbReference>
<comment type="catalytic activity">
    <reaction evidence="8">
        <text>dopamine + (9Z)-octadecenoyl-CoA = N-(9Z-octadecanoyl)-dopamine + CoA + H(+)</text>
        <dbReference type="Rhea" id="RHEA:51380"/>
        <dbReference type="ChEBI" id="CHEBI:15378"/>
        <dbReference type="ChEBI" id="CHEBI:31883"/>
        <dbReference type="ChEBI" id="CHEBI:57287"/>
        <dbReference type="ChEBI" id="CHEBI:57387"/>
        <dbReference type="ChEBI" id="CHEBI:59905"/>
    </reaction>
    <physiologicalReaction direction="left-to-right" evidence="8">
        <dbReference type="Rhea" id="RHEA:51381"/>
    </physiologicalReaction>
</comment>
<evidence type="ECO:0000313" key="18">
    <source>
        <dbReference type="Proteomes" id="UP000291343"/>
    </source>
</evidence>
<evidence type="ECO:0000256" key="10">
    <source>
        <dbReference type="ARBA" id="ARBA00051284"/>
    </source>
</evidence>
<dbReference type="PROSITE" id="PS51687">
    <property type="entry name" value="SAM_MT_RNA_M5U"/>
    <property type="match status" value="1"/>
</dbReference>
<evidence type="ECO:0000256" key="11">
    <source>
        <dbReference type="ARBA" id="ARBA00051711"/>
    </source>
</evidence>
<keyword evidence="18" id="KW-1185">Reference proteome</keyword>
<dbReference type="CDD" id="cd04301">
    <property type="entry name" value="NAT_SF"/>
    <property type="match status" value="1"/>
</dbReference>
<dbReference type="GO" id="GO:0030697">
    <property type="term" value="F:tRNA (uracil(54)-C5)-methyltransferase activity, S-adenosyl methionine-dependent"/>
    <property type="evidence" value="ECO:0007669"/>
    <property type="project" value="UniProtKB-EC"/>
</dbReference>
<keyword evidence="3 16" id="KW-0949">S-adenosyl-L-methionine</keyword>
<comment type="catalytic activity">
    <reaction evidence="14">
        <text>dopamine + hexadecanoyl-CoA = N-hexadecanoyl-dopamine + CoA + H(+)</text>
        <dbReference type="Rhea" id="RHEA:51376"/>
        <dbReference type="ChEBI" id="CHEBI:15378"/>
        <dbReference type="ChEBI" id="CHEBI:57287"/>
        <dbReference type="ChEBI" id="CHEBI:57379"/>
        <dbReference type="ChEBI" id="CHEBI:59905"/>
        <dbReference type="ChEBI" id="CHEBI:134058"/>
    </reaction>
    <physiologicalReaction direction="left-to-right" evidence="14">
        <dbReference type="Rhea" id="RHEA:51377"/>
    </physiologicalReaction>
</comment>
<gene>
    <name evidence="17" type="ORF">LSTR_LSTR003111</name>
</gene>
<dbReference type="OrthoDB" id="10250660at2759"/>
<evidence type="ECO:0000256" key="5">
    <source>
        <dbReference type="ARBA" id="ARBA00037926"/>
    </source>
</evidence>
<comment type="caution">
    <text evidence="17">The sequence shown here is derived from an EMBL/GenBank/DDBJ whole genome shotgun (WGS) entry which is preliminary data.</text>
</comment>
<dbReference type="GO" id="GO:0006396">
    <property type="term" value="P:RNA processing"/>
    <property type="evidence" value="ECO:0007669"/>
    <property type="project" value="InterPro"/>
</dbReference>
<comment type="catalytic activity">
    <reaction evidence="12">
        <text>serotonin + (9Z)-octadecenoyl-CoA = N-(9Z-octadecenoyl)-serotonin + CoA + H(+)</text>
        <dbReference type="Rhea" id="RHEA:51392"/>
        <dbReference type="ChEBI" id="CHEBI:15378"/>
        <dbReference type="ChEBI" id="CHEBI:57287"/>
        <dbReference type="ChEBI" id="CHEBI:57387"/>
        <dbReference type="ChEBI" id="CHEBI:134064"/>
        <dbReference type="ChEBI" id="CHEBI:350546"/>
    </reaction>
    <physiologicalReaction direction="left-to-right" evidence="12">
        <dbReference type="Rhea" id="RHEA:51393"/>
    </physiologicalReaction>
</comment>
<evidence type="ECO:0000256" key="12">
    <source>
        <dbReference type="ARBA" id="ARBA00051823"/>
    </source>
</evidence>
<evidence type="ECO:0000256" key="1">
    <source>
        <dbReference type="ARBA" id="ARBA00022603"/>
    </source>
</evidence>
<comment type="similarity">
    <text evidence="16">Belongs to the class I-like SAM-binding methyltransferase superfamily. RNA M5U methyltransferase family.</text>
</comment>
<evidence type="ECO:0000256" key="6">
    <source>
        <dbReference type="ARBA" id="ARBA00038182"/>
    </source>
</evidence>
<evidence type="ECO:0000256" key="4">
    <source>
        <dbReference type="ARBA" id="ARBA00023315"/>
    </source>
</evidence>
<comment type="similarity">
    <text evidence="6">Belongs to the acetyltransferase family. AANAT subfamily.</text>
</comment>
<evidence type="ECO:0000313" key="17">
    <source>
        <dbReference type="EMBL" id="RZF37700.1"/>
    </source>
</evidence>
<comment type="caution">
    <text evidence="16">Lacks conserved residue(s) required for the propagation of feature annotation.</text>
</comment>
<dbReference type="InterPro" id="IPR016181">
    <property type="entry name" value="Acyl_CoA_acyltransferase"/>
</dbReference>
<comment type="pathway">
    <text evidence="5">Aromatic compound metabolism; melatonin biosynthesis; melatonin from serotonin: step 1/2.</text>
</comment>
<evidence type="ECO:0000256" key="9">
    <source>
        <dbReference type="ARBA" id="ARBA00050849"/>
    </source>
</evidence>
<reference evidence="17 18" key="1">
    <citation type="journal article" date="2017" name="Gigascience">
        <title>Genome sequence of the small brown planthopper, Laodelphax striatellus.</title>
        <authorList>
            <person name="Zhu J."/>
            <person name="Jiang F."/>
            <person name="Wang X."/>
            <person name="Yang P."/>
            <person name="Bao Y."/>
            <person name="Zhao W."/>
            <person name="Wang W."/>
            <person name="Lu H."/>
            <person name="Wang Q."/>
            <person name="Cui N."/>
            <person name="Li J."/>
            <person name="Chen X."/>
            <person name="Luo L."/>
            <person name="Yu J."/>
            <person name="Kang L."/>
            <person name="Cui F."/>
        </authorList>
    </citation>
    <scope>NUCLEOTIDE SEQUENCE [LARGE SCALE GENOMIC DNA]</scope>
    <source>
        <strain evidence="17">Lst14</strain>
    </source>
</reference>
<accession>A0A482WXB1</accession>
<comment type="catalytic activity">
    <reaction evidence="15">
        <text>serotonin + acetyl-CoA = N-acetylserotonin + CoA + H(+)</text>
        <dbReference type="Rhea" id="RHEA:25217"/>
        <dbReference type="ChEBI" id="CHEBI:15378"/>
        <dbReference type="ChEBI" id="CHEBI:17697"/>
        <dbReference type="ChEBI" id="CHEBI:57287"/>
        <dbReference type="ChEBI" id="CHEBI:57288"/>
        <dbReference type="ChEBI" id="CHEBI:350546"/>
        <dbReference type="EC" id="2.3.1.87"/>
    </reaction>
    <physiologicalReaction direction="left-to-right" evidence="15">
        <dbReference type="Rhea" id="RHEA:25218"/>
    </physiologicalReaction>
</comment>
<dbReference type="Proteomes" id="UP000291343">
    <property type="component" value="Unassembled WGS sequence"/>
</dbReference>
<dbReference type="Gene3D" id="2.40.50.1070">
    <property type="match status" value="1"/>
</dbReference>